<feature type="signal peptide" evidence="3">
    <location>
        <begin position="1"/>
        <end position="23"/>
    </location>
</feature>
<organism evidence="5 6">
    <name type="scientific">Permianibacter aggregans</name>
    <dbReference type="NCBI Taxonomy" id="1510150"/>
    <lineage>
        <taxon>Bacteria</taxon>
        <taxon>Pseudomonadati</taxon>
        <taxon>Pseudomonadota</taxon>
        <taxon>Gammaproteobacteria</taxon>
        <taxon>Pseudomonadales</taxon>
        <taxon>Pseudomonadaceae</taxon>
        <taxon>Permianibacter</taxon>
    </lineage>
</organism>
<dbReference type="PANTHER" id="PTHR35936">
    <property type="entry name" value="MEMBRANE-BOUND LYTIC MUREIN TRANSGLYCOSYLASE F"/>
    <property type="match status" value="1"/>
</dbReference>
<sequence>MSRGLASALCCGLLLMFSSASLADVHPPRKLRHAVFHMPPWSMQENQQFIGAHIEIIRELASRLSTELEWIDCPIDRCQVLLESGEADIVIGLRPTNIRERYLRYLNPPFLQRGYPKVFYLRREGEQALNQYQDLYRYRIGVVRGSKLFDQFDQDRKLQIDYAEDVESNFRKLLLGRIDVVAVPEGRGEYALRSLNIRDRVQKAGFRVKDNTPRRIAISQRSPWHEHLSLLEKTLAEMVREKRIERIIEQHYLQPYGIARDAISLR</sequence>
<dbReference type="PANTHER" id="PTHR35936:SF25">
    <property type="entry name" value="ABC TRANSPORTER SUBSTRATE-BINDING PROTEIN"/>
    <property type="match status" value="1"/>
</dbReference>
<dbReference type="InterPro" id="IPR001638">
    <property type="entry name" value="Solute-binding_3/MltF_N"/>
</dbReference>
<dbReference type="OrthoDB" id="5457351at2"/>
<dbReference type="EMBL" id="SNYM01000018">
    <property type="protein sequence ID" value="TDQ45663.1"/>
    <property type="molecule type" value="Genomic_DNA"/>
</dbReference>
<evidence type="ECO:0000313" key="5">
    <source>
        <dbReference type="EMBL" id="TDQ45663.1"/>
    </source>
</evidence>
<dbReference type="SMART" id="SM00062">
    <property type="entry name" value="PBPb"/>
    <property type="match status" value="1"/>
</dbReference>
<dbReference type="Proteomes" id="UP000295375">
    <property type="component" value="Unassembled WGS sequence"/>
</dbReference>
<comment type="caution">
    <text evidence="5">The sequence shown here is derived from an EMBL/GenBank/DDBJ whole genome shotgun (WGS) entry which is preliminary data.</text>
</comment>
<keyword evidence="6" id="KW-1185">Reference proteome</keyword>
<dbReference type="Pfam" id="PF00497">
    <property type="entry name" value="SBP_bac_3"/>
    <property type="match status" value="1"/>
</dbReference>
<gene>
    <name evidence="5" type="ORF">EV696_1189</name>
</gene>
<reference evidence="5 6" key="1">
    <citation type="submission" date="2019-03" db="EMBL/GenBank/DDBJ databases">
        <title>Genomic Encyclopedia of Type Strains, Phase IV (KMG-IV): sequencing the most valuable type-strain genomes for metagenomic binning, comparative biology and taxonomic classification.</title>
        <authorList>
            <person name="Goeker M."/>
        </authorList>
    </citation>
    <scope>NUCLEOTIDE SEQUENCE [LARGE SCALE GENOMIC DNA]</scope>
    <source>
        <strain evidence="5 6">DSM 103792</strain>
    </source>
</reference>
<proteinExistence type="inferred from homology"/>
<feature type="chain" id="PRO_5020523513" evidence="3">
    <location>
        <begin position="24"/>
        <end position="266"/>
    </location>
</feature>
<evidence type="ECO:0000313" key="6">
    <source>
        <dbReference type="Proteomes" id="UP000295375"/>
    </source>
</evidence>
<keyword evidence="2 3" id="KW-0732">Signal</keyword>
<dbReference type="SUPFAM" id="SSF53850">
    <property type="entry name" value="Periplasmic binding protein-like II"/>
    <property type="match status" value="1"/>
</dbReference>
<dbReference type="AlphaFoldDB" id="A0A4R6UK21"/>
<evidence type="ECO:0000256" key="2">
    <source>
        <dbReference type="ARBA" id="ARBA00022729"/>
    </source>
</evidence>
<evidence type="ECO:0000256" key="3">
    <source>
        <dbReference type="SAM" id="SignalP"/>
    </source>
</evidence>
<protein>
    <submittedName>
        <fullName evidence="5">Amino acid ABC transporter substrate-binding protein (PAAT family)</fullName>
    </submittedName>
</protein>
<name>A0A4R6UK21_9GAMM</name>
<comment type="similarity">
    <text evidence="1">Belongs to the bacterial solute-binding protein 3 family.</text>
</comment>
<evidence type="ECO:0000259" key="4">
    <source>
        <dbReference type="SMART" id="SM00062"/>
    </source>
</evidence>
<feature type="domain" description="Solute-binding protein family 3/N-terminal" evidence="4">
    <location>
        <begin position="30"/>
        <end position="255"/>
    </location>
</feature>
<evidence type="ECO:0000256" key="1">
    <source>
        <dbReference type="ARBA" id="ARBA00010333"/>
    </source>
</evidence>
<dbReference type="Gene3D" id="3.40.190.10">
    <property type="entry name" value="Periplasmic binding protein-like II"/>
    <property type="match status" value="2"/>
</dbReference>
<accession>A0A4R6UK21</accession>